<feature type="transmembrane region" description="Helical" evidence="8">
    <location>
        <begin position="219"/>
        <end position="242"/>
    </location>
</feature>
<keyword evidence="2" id="KW-0813">Transport</keyword>
<keyword evidence="6 8" id="KW-0472">Membrane</keyword>
<proteinExistence type="predicted"/>
<dbReference type="InterPro" id="IPR003877">
    <property type="entry name" value="SPRY_dom"/>
</dbReference>
<feature type="transmembrane region" description="Helical" evidence="8">
    <location>
        <begin position="284"/>
        <end position="317"/>
    </location>
</feature>
<protein>
    <submittedName>
        <fullName evidence="11">Uncharacterized protein</fullName>
    </submittedName>
</protein>
<evidence type="ECO:0000256" key="6">
    <source>
        <dbReference type="ARBA" id="ARBA00023136"/>
    </source>
</evidence>
<dbReference type="GO" id="GO:0034703">
    <property type="term" value="C:cation channel complex"/>
    <property type="evidence" value="ECO:0007669"/>
    <property type="project" value="TreeGrafter"/>
</dbReference>
<dbReference type="CDD" id="cd12885">
    <property type="entry name" value="SPRY_RanBP_like"/>
    <property type="match status" value="1"/>
</dbReference>
<evidence type="ECO:0000256" key="7">
    <source>
        <dbReference type="ARBA" id="ARBA00023303"/>
    </source>
</evidence>
<feature type="transmembrane region" description="Helical" evidence="8">
    <location>
        <begin position="518"/>
        <end position="539"/>
    </location>
</feature>
<evidence type="ECO:0000259" key="9">
    <source>
        <dbReference type="Pfam" id="PF00520"/>
    </source>
</evidence>
<keyword evidence="7" id="KW-0407">Ion channel</keyword>
<comment type="caution">
    <text evidence="11">The sequence shown here is derived from an EMBL/GenBank/DDBJ whole genome shotgun (WGS) entry which is preliminary data.</text>
</comment>
<dbReference type="GO" id="GO:0015279">
    <property type="term" value="F:store-operated calcium channel activity"/>
    <property type="evidence" value="ECO:0007669"/>
    <property type="project" value="TreeGrafter"/>
</dbReference>
<dbReference type="InterPro" id="IPR044736">
    <property type="entry name" value="Gid1/RanBPM/SPLA_SPRY"/>
</dbReference>
<gene>
    <name evidence="11" type="ORF">OS493_031375</name>
</gene>
<dbReference type="Pfam" id="PF00520">
    <property type="entry name" value="Ion_trans"/>
    <property type="match status" value="1"/>
</dbReference>
<dbReference type="InterPro" id="IPR002153">
    <property type="entry name" value="TRPC_channel"/>
</dbReference>
<accession>A0A9X0CCP4</accession>
<dbReference type="GO" id="GO:0051480">
    <property type="term" value="P:regulation of cytosolic calcium ion concentration"/>
    <property type="evidence" value="ECO:0007669"/>
    <property type="project" value="TreeGrafter"/>
</dbReference>
<evidence type="ECO:0000256" key="4">
    <source>
        <dbReference type="ARBA" id="ARBA00022989"/>
    </source>
</evidence>
<evidence type="ECO:0000313" key="12">
    <source>
        <dbReference type="Proteomes" id="UP001163046"/>
    </source>
</evidence>
<evidence type="ECO:0000259" key="10">
    <source>
        <dbReference type="Pfam" id="PF00622"/>
    </source>
</evidence>
<evidence type="ECO:0000256" key="3">
    <source>
        <dbReference type="ARBA" id="ARBA00022692"/>
    </source>
</evidence>
<evidence type="ECO:0000256" key="2">
    <source>
        <dbReference type="ARBA" id="ARBA00022448"/>
    </source>
</evidence>
<keyword evidence="3 8" id="KW-0812">Transmembrane</keyword>
<dbReference type="InterPro" id="IPR005821">
    <property type="entry name" value="Ion_trans_dom"/>
</dbReference>
<feature type="domain" description="SPRY" evidence="10">
    <location>
        <begin position="616"/>
        <end position="738"/>
    </location>
</feature>
<dbReference type="GO" id="GO:0005886">
    <property type="term" value="C:plasma membrane"/>
    <property type="evidence" value="ECO:0007669"/>
    <property type="project" value="TreeGrafter"/>
</dbReference>
<feature type="transmembrane region" description="Helical" evidence="8">
    <location>
        <begin position="364"/>
        <end position="383"/>
    </location>
</feature>
<dbReference type="Pfam" id="PF00622">
    <property type="entry name" value="SPRY"/>
    <property type="match status" value="1"/>
</dbReference>
<dbReference type="PANTHER" id="PTHR10117">
    <property type="entry name" value="TRANSIENT RECEPTOR POTENTIAL CHANNEL"/>
    <property type="match status" value="1"/>
</dbReference>
<evidence type="ECO:0000256" key="1">
    <source>
        <dbReference type="ARBA" id="ARBA00004141"/>
    </source>
</evidence>
<organism evidence="11 12">
    <name type="scientific">Desmophyllum pertusum</name>
    <dbReference type="NCBI Taxonomy" id="174260"/>
    <lineage>
        <taxon>Eukaryota</taxon>
        <taxon>Metazoa</taxon>
        <taxon>Cnidaria</taxon>
        <taxon>Anthozoa</taxon>
        <taxon>Hexacorallia</taxon>
        <taxon>Scleractinia</taxon>
        <taxon>Caryophylliina</taxon>
        <taxon>Caryophylliidae</taxon>
        <taxon>Desmophyllum</taxon>
    </lineage>
</organism>
<evidence type="ECO:0000256" key="5">
    <source>
        <dbReference type="ARBA" id="ARBA00023065"/>
    </source>
</evidence>
<dbReference type="OrthoDB" id="5960984at2759"/>
<dbReference type="Gene3D" id="2.60.120.920">
    <property type="match status" value="1"/>
</dbReference>
<feature type="domain" description="Ion transport" evidence="9">
    <location>
        <begin position="352"/>
        <end position="549"/>
    </location>
</feature>
<keyword evidence="5" id="KW-0406">Ion transport</keyword>
<sequence>MNIDGPPFGFINKGMACEEHENGNLLTELPVFDSAHIYQIFHVFIIAKCYFIANFVDFRRGKKKKREEKKTFENDFLKKIKKGNFEDIENTIKPRAFKKCDSNTLLMSMKVSFELRRRADNKGPDEERFNQLANSVEKFTYCLLDPLRSDQEKREQFGENFLDDIVDDAIDLDQKKFFTHPVVHDEMTRKWHGRDECMKKTWRGRDFKKSELGSWLQLLLFRFWCIFDLVFSPILFSVFSLVKKRSERYERSQVANKDDRHVTVAEMYLIYLETPYFKFVRDTLSYIVLVVLHYALCLSPSTIAFSGLEWAILVFFIGRYLVESKQIWDILQRIKQRREGAQSKWIRLKTLSIYLSDCWNRLDFVSLLVYLIIFTLRLAIVVMSGSEMNNRALAIAGYFYSFNTLCLTLRAFGYVMEHSRHIGPIQIALFSILADIRIIFWQFAAAILAFSIAITKVYMAEKSFIANGSDGNDIICTNSGPSCWWTIITHLFWTLLGASEETEPVTSVDVPSVTLARLLYATFHIFGVILLFNMLIALLSNTYQRTQDNSLKEWSIKRAIVIQTYDGYGPIPAWADVDEGVGIEGLLLTCECMSCQDDETCHGARHGKSFSSEFPHFEVAILETGEKRWLAVGVVTEEYSTKYMPGWKNGSVGYHTDDGMIIRDNIRRETKGPAMARRGDRIRCTVMFENKREIDGKVPVVFTLNGKKLIMKEGEDQIFMDADKPLYPCISMTDGCSVLVKMCSREDLDSKATAQSMEKRMTEIKEQNESSIARLAKLEKGVEDVLAILKDILKKDPPKV</sequence>
<feature type="transmembrane region" description="Helical" evidence="8">
    <location>
        <begin position="395"/>
        <end position="415"/>
    </location>
</feature>
<feature type="transmembrane region" description="Helical" evidence="8">
    <location>
        <begin position="427"/>
        <end position="454"/>
    </location>
</feature>
<dbReference type="Proteomes" id="UP001163046">
    <property type="component" value="Unassembled WGS sequence"/>
</dbReference>
<dbReference type="SUPFAM" id="SSF49899">
    <property type="entry name" value="Concanavalin A-like lectins/glucanases"/>
    <property type="match status" value="1"/>
</dbReference>
<evidence type="ECO:0000256" key="8">
    <source>
        <dbReference type="SAM" id="Phobius"/>
    </source>
</evidence>
<dbReference type="PANTHER" id="PTHR10117:SF54">
    <property type="entry name" value="TRANSIENT RECEPTOR POTENTIAL-GAMMA PROTEIN"/>
    <property type="match status" value="1"/>
</dbReference>
<reference evidence="11" key="1">
    <citation type="submission" date="2023-01" db="EMBL/GenBank/DDBJ databases">
        <title>Genome assembly of the deep-sea coral Lophelia pertusa.</title>
        <authorList>
            <person name="Herrera S."/>
            <person name="Cordes E."/>
        </authorList>
    </citation>
    <scope>NUCLEOTIDE SEQUENCE</scope>
    <source>
        <strain evidence="11">USNM1676648</strain>
        <tissue evidence="11">Polyp</tissue>
    </source>
</reference>
<dbReference type="EMBL" id="MU827813">
    <property type="protein sequence ID" value="KAJ7323454.1"/>
    <property type="molecule type" value="Genomic_DNA"/>
</dbReference>
<dbReference type="InterPro" id="IPR013320">
    <property type="entry name" value="ConA-like_dom_sf"/>
</dbReference>
<dbReference type="InterPro" id="IPR043136">
    <property type="entry name" value="B30.2/SPRY_sf"/>
</dbReference>
<dbReference type="GO" id="GO:0070679">
    <property type="term" value="F:inositol 1,4,5 trisphosphate binding"/>
    <property type="evidence" value="ECO:0007669"/>
    <property type="project" value="TreeGrafter"/>
</dbReference>
<name>A0A9X0CCP4_9CNID</name>
<comment type="subcellular location">
    <subcellularLocation>
        <location evidence="1">Membrane</location>
        <topology evidence="1">Multi-pass membrane protein</topology>
    </subcellularLocation>
</comment>
<keyword evidence="12" id="KW-1185">Reference proteome</keyword>
<dbReference type="AlphaFoldDB" id="A0A9X0CCP4"/>
<keyword evidence="4 8" id="KW-1133">Transmembrane helix</keyword>
<evidence type="ECO:0000313" key="11">
    <source>
        <dbReference type="EMBL" id="KAJ7323454.1"/>
    </source>
</evidence>